<dbReference type="GO" id="GO:0046872">
    <property type="term" value="F:metal ion binding"/>
    <property type="evidence" value="ECO:0007669"/>
    <property type="project" value="InterPro"/>
</dbReference>
<organism evidence="3 4">
    <name type="scientific">Cellulomonas humilata</name>
    <dbReference type="NCBI Taxonomy" id="144055"/>
    <lineage>
        <taxon>Bacteria</taxon>
        <taxon>Bacillati</taxon>
        <taxon>Actinomycetota</taxon>
        <taxon>Actinomycetes</taxon>
        <taxon>Micrococcales</taxon>
        <taxon>Cellulomonadaceae</taxon>
        <taxon>Cellulomonas</taxon>
    </lineage>
</organism>
<protein>
    <recommendedName>
        <fullName evidence="2">ATP-grasp domain-containing protein</fullName>
    </recommendedName>
</protein>
<comment type="caution">
    <text evidence="3">The sequence shown here is derived from an EMBL/GenBank/DDBJ whole genome shotgun (WGS) entry which is preliminary data.</text>
</comment>
<keyword evidence="1" id="KW-0067">ATP-binding</keyword>
<dbReference type="Gene3D" id="3.30.470.20">
    <property type="entry name" value="ATP-grasp fold, B domain"/>
    <property type="match status" value="1"/>
</dbReference>
<accession>A0A7Y6A161</accession>
<dbReference type="PROSITE" id="PS50975">
    <property type="entry name" value="ATP_GRASP"/>
    <property type="match status" value="1"/>
</dbReference>
<evidence type="ECO:0000313" key="3">
    <source>
        <dbReference type="EMBL" id="NUU17876.1"/>
    </source>
</evidence>
<dbReference type="AlphaFoldDB" id="A0A7Y6A161"/>
<keyword evidence="4" id="KW-1185">Reference proteome</keyword>
<dbReference type="InterPro" id="IPR011761">
    <property type="entry name" value="ATP-grasp"/>
</dbReference>
<evidence type="ECO:0000256" key="1">
    <source>
        <dbReference type="PROSITE-ProRule" id="PRU00409"/>
    </source>
</evidence>
<keyword evidence="1" id="KW-0547">Nucleotide-binding</keyword>
<gene>
    <name evidence="3" type="ORF">HP550_11515</name>
</gene>
<dbReference type="SUPFAM" id="SSF56059">
    <property type="entry name" value="Glutathione synthetase ATP-binding domain-like"/>
    <property type="match status" value="1"/>
</dbReference>
<dbReference type="RefSeq" id="WP_343048138.1">
    <property type="nucleotide sequence ID" value="NZ_JABMCI010000065.1"/>
</dbReference>
<dbReference type="Pfam" id="PF02786">
    <property type="entry name" value="CPSase_L_D2"/>
    <property type="match status" value="1"/>
</dbReference>
<sequence length="410" mass="45708">MSGTPLQPVILGADIGVYALARSFHEAYGVTSVVVAGAALGPVAHSRIVRHEIVADGHDPRQLVDRLVEVAKANPDSRLLLMANSDWLVRVVVQHRALLEQYYVVPFLSEHLLDRISDKATFAEICTDLGLSVPRTIVQEFGSEPWGAAPVDLEYPLIAKAASSADYQDVEFEGKKKVFEIATPEELTWLWGALRGAGFRGRFVVQELVPGDDTQMRSITAYVDTHGEITLLCSAHVLLEEHTPSGLGNPAAMITTRDDAMLEQARTFLASTGYRGFANFDVKVDPRTGAFRFFEVNPRIGRNNYYVTAAGANPMRFVVEDAVEGRSVPPVVVDKEILYSVVPNRLLLRYVRDPELAARVRRLIQAKAVARPLQYRGDLSPRRRLYVWMALVNQVRKFRRYYPEVTSTGF</sequence>
<evidence type="ECO:0000259" key="2">
    <source>
        <dbReference type="PROSITE" id="PS50975"/>
    </source>
</evidence>
<feature type="domain" description="ATP-grasp" evidence="2">
    <location>
        <begin position="123"/>
        <end position="323"/>
    </location>
</feature>
<reference evidence="3 4" key="1">
    <citation type="submission" date="2020-05" db="EMBL/GenBank/DDBJ databases">
        <title>Genome Sequencing of Type Strains.</title>
        <authorList>
            <person name="Lemaire J.F."/>
            <person name="Inderbitzin P."/>
            <person name="Gregorio O.A."/>
            <person name="Collins S.B."/>
            <person name="Wespe N."/>
            <person name="Knight-Connoni V."/>
        </authorList>
    </citation>
    <scope>NUCLEOTIDE SEQUENCE [LARGE SCALE GENOMIC DNA]</scope>
    <source>
        <strain evidence="3 4">ATCC 25174</strain>
    </source>
</reference>
<dbReference type="GO" id="GO:0005524">
    <property type="term" value="F:ATP binding"/>
    <property type="evidence" value="ECO:0007669"/>
    <property type="project" value="UniProtKB-UniRule"/>
</dbReference>
<dbReference type="EMBL" id="JABMCI010000065">
    <property type="protein sequence ID" value="NUU17876.1"/>
    <property type="molecule type" value="Genomic_DNA"/>
</dbReference>
<name>A0A7Y6A161_9CELL</name>
<proteinExistence type="predicted"/>
<evidence type="ECO:0000313" key="4">
    <source>
        <dbReference type="Proteomes" id="UP000565724"/>
    </source>
</evidence>
<dbReference type="Proteomes" id="UP000565724">
    <property type="component" value="Unassembled WGS sequence"/>
</dbReference>
<dbReference type="InterPro" id="IPR005479">
    <property type="entry name" value="CPAse_ATP-bd"/>
</dbReference>